<reference evidence="1 2" key="1">
    <citation type="submission" date="2021-07" db="EMBL/GenBank/DDBJ databases">
        <title>Genome data of Colletotrichum spaethianum.</title>
        <authorList>
            <person name="Utami Y.D."/>
            <person name="Hiruma K."/>
        </authorList>
    </citation>
    <scope>NUCLEOTIDE SEQUENCE [LARGE SCALE GENOMIC DNA]</scope>
    <source>
        <strain evidence="1 2">MAFF 242679</strain>
    </source>
</reference>
<comment type="caution">
    <text evidence="1">The sequence shown here is derived from an EMBL/GenBank/DDBJ whole genome shotgun (WGS) entry which is preliminary data.</text>
</comment>
<dbReference type="Proteomes" id="UP001055172">
    <property type="component" value="Unassembled WGS sequence"/>
</dbReference>
<name>A0AA37GAL0_9PEZI</name>
<dbReference type="AlphaFoldDB" id="A0AA37GAL0"/>
<dbReference type="EMBL" id="BPPX01000001">
    <property type="protein sequence ID" value="GJC77356.1"/>
    <property type="molecule type" value="Genomic_DNA"/>
</dbReference>
<accession>A0AA37GAL0</accession>
<gene>
    <name evidence="1" type="ORF">ColLi_00193</name>
</gene>
<dbReference type="AntiFam" id="ANF00248">
    <property type="entry name" value="Shadow ORF (opposite ppsD)"/>
</dbReference>
<evidence type="ECO:0000313" key="2">
    <source>
        <dbReference type="Proteomes" id="UP001055172"/>
    </source>
</evidence>
<protein>
    <submittedName>
        <fullName evidence="1">Uncharacterized protein</fullName>
    </submittedName>
</protein>
<proteinExistence type="predicted"/>
<evidence type="ECO:0000313" key="1">
    <source>
        <dbReference type="EMBL" id="GJC77356.1"/>
    </source>
</evidence>
<keyword evidence="2" id="KW-1185">Reference proteome</keyword>
<organism evidence="1 2">
    <name type="scientific">Colletotrichum liriopes</name>
    <dbReference type="NCBI Taxonomy" id="708192"/>
    <lineage>
        <taxon>Eukaryota</taxon>
        <taxon>Fungi</taxon>
        <taxon>Dikarya</taxon>
        <taxon>Ascomycota</taxon>
        <taxon>Pezizomycotina</taxon>
        <taxon>Sordariomycetes</taxon>
        <taxon>Hypocreomycetidae</taxon>
        <taxon>Glomerellales</taxon>
        <taxon>Glomerellaceae</taxon>
        <taxon>Colletotrichum</taxon>
        <taxon>Colletotrichum spaethianum species complex</taxon>
    </lineage>
</organism>
<sequence length="225" mass="24883">MQGEVWSQFSPVVANKPVPLQEMKRVVHHDMRIAATNAERVDGHATQSPLRPSRRLRWELQVPRVADLWISLFEPNVARDDAALERQHTLDHGGHSRGTLQVADIALQRTDIQRLLRRPMGRKDLSQCARFDGIAHWRARAVGLGKPCKRGVQIGPGIDVSDQRNLAGLCRLRDAGGPAVLVRRRVPDDGTDDVPVADCVRHPLEHHGPEPLAAGVPVCAMVKAV</sequence>